<accession>A0A2V2BDE1</accession>
<dbReference type="AlphaFoldDB" id="A0A2V2BDE1"/>
<gene>
    <name evidence="2" type="ORF">C7431_11026</name>
</gene>
<comment type="caution">
    <text evidence="2">The sequence shown here is derived from an EMBL/GenBank/DDBJ whole genome shotgun (WGS) entry which is preliminary data.</text>
</comment>
<name>A0A2V2BDE1_9GAMM</name>
<evidence type="ECO:0000313" key="2">
    <source>
        <dbReference type="EMBL" id="PWK94532.1"/>
    </source>
</evidence>
<feature type="chain" id="PRO_5016076829" evidence="1">
    <location>
        <begin position="24"/>
        <end position="211"/>
    </location>
</feature>
<organism evidence="2 3">
    <name type="scientific">Pantoea allii</name>
    <dbReference type="NCBI Taxonomy" id="574096"/>
    <lineage>
        <taxon>Bacteria</taxon>
        <taxon>Pseudomonadati</taxon>
        <taxon>Pseudomonadota</taxon>
        <taxon>Gammaproteobacteria</taxon>
        <taxon>Enterobacterales</taxon>
        <taxon>Erwiniaceae</taxon>
        <taxon>Pantoea</taxon>
    </lineage>
</organism>
<evidence type="ECO:0000256" key="1">
    <source>
        <dbReference type="SAM" id="SignalP"/>
    </source>
</evidence>
<evidence type="ECO:0000313" key="3">
    <source>
        <dbReference type="Proteomes" id="UP000245981"/>
    </source>
</evidence>
<reference evidence="2 3" key="1">
    <citation type="submission" date="2018-05" db="EMBL/GenBank/DDBJ databases">
        <title>Genomic Encyclopedia of Type Strains, Phase IV (KMG-V): Genome sequencing to study the core and pangenomes of soil and plant-associated prokaryotes.</title>
        <authorList>
            <person name="Whitman W."/>
        </authorList>
    </citation>
    <scope>NUCLEOTIDE SEQUENCE [LARGE SCALE GENOMIC DNA]</scope>
    <source>
        <strain evidence="2 3">PNA 200-10</strain>
    </source>
</reference>
<feature type="signal peptide" evidence="1">
    <location>
        <begin position="1"/>
        <end position="23"/>
    </location>
</feature>
<dbReference type="EMBL" id="QGHF01000010">
    <property type="protein sequence ID" value="PWK94532.1"/>
    <property type="molecule type" value="Genomic_DNA"/>
</dbReference>
<keyword evidence="1" id="KW-0732">Signal</keyword>
<sequence length="211" mass="22657">MKPLLIAGLFLSFSLLLPLESFASDSAVNQSANATPANVITCMECIKVNVSVWQFKPSGLKAQLDALTSLYKLQLSPVFHGPGSAGGPTVIAPGAGHTFIDTIEHLGSLQQRLEWTGASLSDHPLPLAISSFAGDYSAVLTFEDRTRQLFRPQPFTGLVRFSLHADAPANGGIESQGSEGQVWIPQGNEILNIQPVTDGSYIIWLIQVSHF</sequence>
<dbReference type="RefSeq" id="WP_088900958.1">
    <property type="nucleotide sequence ID" value="NZ_QGHF01000010.1"/>
</dbReference>
<protein>
    <submittedName>
        <fullName evidence="2">Uncharacterized protein</fullName>
    </submittedName>
</protein>
<proteinExistence type="predicted"/>
<dbReference type="Proteomes" id="UP000245981">
    <property type="component" value="Unassembled WGS sequence"/>
</dbReference>